<dbReference type="GO" id="GO:0005886">
    <property type="term" value="C:plasma membrane"/>
    <property type="evidence" value="ECO:0007669"/>
    <property type="project" value="InterPro"/>
</dbReference>
<sequence>MPVILKDLKVFLSIPQNLTEILKHPISLFALLAVILLILAAIKIKKIKFNTSMVVQIGVALALATVLKIFRIYHFPQGGSVTLGSMVPLLILAFFYGPEVGFLTGFLYGIISLILGPYILHPVQVLFDYPLPFMAIGLAGYFRDKRILGTIVALFARFICHFISGVVFFGSFAPKGMSTYLYSLTINGPFMAVEGCICIVIMALLPMKQLYSIFNKHRQMT</sequence>
<protein>
    <submittedName>
        <fullName evidence="2">Energy-coupled thiamine transporter ThiT</fullName>
    </submittedName>
</protein>
<evidence type="ECO:0000313" key="2">
    <source>
        <dbReference type="EMBL" id="RMD00012.1"/>
    </source>
</evidence>
<keyword evidence="1" id="KW-0812">Transmembrane</keyword>
<dbReference type="Pfam" id="PF09515">
    <property type="entry name" value="Thia_YuaJ"/>
    <property type="match status" value="1"/>
</dbReference>
<feature type="transmembrane region" description="Helical" evidence="1">
    <location>
        <begin position="54"/>
        <end position="73"/>
    </location>
</feature>
<organism evidence="2 3">
    <name type="scientific">Clostridium autoethanogenum</name>
    <dbReference type="NCBI Taxonomy" id="84023"/>
    <lineage>
        <taxon>Bacteria</taxon>
        <taxon>Bacillati</taxon>
        <taxon>Bacillota</taxon>
        <taxon>Clostridia</taxon>
        <taxon>Eubacteriales</taxon>
        <taxon>Clostridiaceae</taxon>
        <taxon>Clostridium</taxon>
    </lineage>
</organism>
<evidence type="ECO:0000313" key="3">
    <source>
        <dbReference type="Proteomes" id="UP000277999"/>
    </source>
</evidence>
<name>A0A3M0SPU0_9CLOT</name>
<feature type="transmembrane region" description="Helical" evidence="1">
    <location>
        <begin position="180"/>
        <end position="205"/>
    </location>
</feature>
<comment type="caution">
    <text evidence="2">The sequence shown here is derived from an EMBL/GenBank/DDBJ whole genome shotgun (WGS) entry which is preliminary data.</text>
</comment>
<accession>A0A3M0SPU0</accession>
<feature type="transmembrane region" description="Helical" evidence="1">
    <location>
        <begin position="154"/>
        <end position="174"/>
    </location>
</feature>
<dbReference type="GO" id="GO:0015234">
    <property type="term" value="F:thiamine transmembrane transporter activity"/>
    <property type="evidence" value="ECO:0007669"/>
    <property type="project" value="InterPro"/>
</dbReference>
<dbReference type="Proteomes" id="UP000277999">
    <property type="component" value="Unassembled WGS sequence"/>
</dbReference>
<dbReference type="EMBL" id="RFAQ01000033">
    <property type="protein sequence ID" value="RMD00012.1"/>
    <property type="molecule type" value="Genomic_DNA"/>
</dbReference>
<dbReference type="RefSeq" id="WP_122059376.1">
    <property type="nucleotide sequence ID" value="NZ_RFAQ01000033.1"/>
</dbReference>
<gene>
    <name evidence="2" type="primary">thiT</name>
    <name evidence="2" type="ORF">D9O40_10980</name>
</gene>
<dbReference type="AlphaFoldDB" id="A0A3M0SPU0"/>
<dbReference type="InterPro" id="IPR012651">
    <property type="entry name" value="Thia_Transptr_ThiT"/>
</dbReference>
<feature type="transmembrane region" description="Helical" evidence="1">
    <location>
        <begin position="21"/>
        <end position="42"/>
    </location>
</feature>
<feature type="transmembrane region" description="Helical" evidence="1">
    <location>
        <begin position="126"/>
        <end position="142"/>
    </location>
</feature>
<dbReference type="Gene3D" id="1.10.1760.20">
    <property type="match status" value="1"/>
</dbReference>
<reference evidence="2 3" key="1">
    <citation type="submission" date="2018-10" db="EMBL/GenBank/DDBJ databases">
        <title>Genome-centric metagenomics revealed C2 chemical producing, CO utilizing Clostridium with novel acetogenic gene cluster.</title>
        <authorList>
            <person name="Kang H."/>
            <person name="Park B."/>
            <person name="Choi I.G."/>
            <person name="Chang I.S."/>
        </authorList>
    </citation>
    <scope>NUCLEOTIDE SEQUENCE [LARGE SCALE GENOMIC DNA]</scope>
    <source>
        <strain evidence="2 3">H21-9</strain>
    </source>
</reference>
<dbReference type="NCBIfam" id="TIGR02357">
    <property type="entry name" value="ECF_ThiT_YuaJ"/>
    <property type="match status" value="1"/>
</dbReference>
<keyword evidence="1" id="KW-0472">Membrane</keyword>
<keyword evidence="1" id="KW-1133">Transmembrane helix</keyword>
<evidence type="ECO:0000256" key="1">
    <source>
        <dbReference type="SAM" id="Phobius"/>
    </source>
</evidence>
<proteinExistence type="predicted"/>